<reference evidence="5" key="1">
    <citation type="submission" date="2021-01" db="UniProtKB">
        <authorList>
            <consortium name="EnsemblMetazoa"/>
        </authorList>
    </citation>
    <scope>IDENTIFICATION</scope>
</reference>
<dbReference type="InterPro" id="IPR006108">
    <property type="entry name" value="3HC_DH_C"/>
</dbReference>
<name>A0A7M5VB33_9CNID</name>
<dbReference type="Pfam" id="PF02737">
    <property type="entry name" value="3HCDH_N"/>
    <property type="match status" value="2"/>
</dbReference>
<dbReference type="InterPro" id="IPR036291">
    <property type="entry name" value="NAD(P)-bd_dom_sf"/>
</dbReference>
<dbReference type="Gene3D" id="3.40.50.720">
    <property type="entry name" value="NAD(P)-binding Rossmann-like Domain"/>
    <property type="match status" value="2"/>
</dbReference>
<feature type="domain" description="3-hydroxyacyl-CoA dehydrogenase NAD binding" evidence="4">
    <location>
        <begin position="352"/>
        <end position="534"/>
    </location>
</feature>
<dbReference type="Gene3D" id="1.10.1040.10">
    <property type="entry name" value="N-(1-d-carboxylethyl)-l-norvaline Dehydrogenase, domain 2"/>
    <property type="match status" value="2"/>
</dbReference>
<keyword evidence="2" id="KW-0560">Oxidoreductase</keyword>
<dbReference type="SUPFAM" id="SSF51735">
    <property type="entry name" value="NAD(P)-binding Rossmann-fold domains"/>
    <property type="match status" value="2"/>
</dbReference>
<dbReference type="InterPro" id="IPR006176">
    <property type="entry name" value="3-OHacyl-CoA_DH_NAD-bd"/>
</dbReference>
<sequence length="666" mass="73968">MAEPNAKRSKTDSKGKVCLVGSGIVGRSFAVIFSKAGYSVSLHDTVEQQLKDAMILIKAQLEDFENKGLLKDCVHQTADDAFSMISTTLDLKEAMDGAFFLQESVPENLELKQKIFKEFDALASKDMILSSSTSAIVPSRFTLNLKHTKNCLVSHPINPPALCPFIEILPSPETDQEVVEKTLSLWRECGMSPITVKKEVAGFVLNRLQYALMGEAYRLVENGVCSPEDVNTTLTDGLAMRWSLIGPFETIHLNAPKGVKDYFERYTASMEPIIQEQTEANTVFKQETIDKIHESMCRIAPVESIIERSKLRDSRLSALAVHRINEKAGIAVPTTVGDTMSNERTKVESKGKICIVGSGLVGRSFAVIFSKAGYSVCLYDNVEKQLKEAMILIKANLDDFESKGLLKYTAVKTADDAFSFVTTATDLKEAMSGAFFLQESVPENLELKQKVFKEFDSLASDDMILSSSTSCIVPSKFTLNLKHTKNCIVSHPVNPPALCPFLEVVPSTETNQEVVEKTLSLWRECGMSPITVKKEVAGFVLNRLQYALLAESYRLVENDVCTPDDVNITLTDGLAMRWSLIGPFETGHLNAPKGIKDYYERYGPPTEAVLKEQSETVLKFKQETIDKIHESMCRIAPVESIIERSKLRDSRLSALAVHRNNEKAKL</sequence>
<evidence type="ECO:0008006" key="7">
    <source>
        <dbReference type="Google" id="ProtNLM"/>
    </source>
</evidence>
<dbReference type="GO" id="GO:0050104">
    <property type="term" value="F:L-gulonate 3-dehydrogenase activity"/>
    <property type="evidence" value="ECO:0007669"/>
    <property type="project" value="TreeGrafter"/>
</dbReference>
<evidence type="ECO:0000256" key="2">
    <source>
        <dbReference type="ARBA" id="ARBA00023002"/>
    </source>
</evidence>
<dbReference type="GO" id="GO:0006631">
    <property type="term" value="P:fatty acid metabolic process"/>
    <property type="evidence" value="ECO:0007669"/>
    <property type="project" value="InterPro"/>
</dbReference>
<dbReference type="Pfam" id="PF00725">
    <property type="entry name" value="3HCDH"/>
    <property type="match status" value="2"/>
</dbReference>
<feature type="domain" description="3-hydroxyacyl-CoA dehydrogenase C-terminal" evidence="3">
    <location>
        <begin position="202"/>
        <end position="269"/>
    </location>
</feature>
<dbReference type="GO" id="GO:0070403">
    <property type="term" value="F:NAD+ binding"/>
    <property type="evidence" value="ECO:0007669"/>
    <property type="project" value="InterPro"/>
</dbReference>
<evidence type="ECO:0000259" key="3">
    <source>
        <dbReference type="Pfam" id="PF00725"/>
    </source>
</evidence>
<dbReference type="EnsemblMetazoa" id="CLYHEMT007258.2">
    <property type="protein sequence ID" value="CLYHEMP007258.2"/>
    <property type="gene ID" value="CLYHEMG007258"/>
</dbReference>
<dbReference type="PANTHER" id="PTHR48075:SF1">
    <property type="entry name" value="LAMBDA-CRYSTALLIN HOMOLOG"/>
    <property type="match status" value="1"/>
</dbReference>
<feature type="domain" description="3-hydroxyacyl-CoA dehydrogenase C-terminal" evidence="3">
    <location>
        <begin position="538"/>
        <end position="606"/>
    </location>
</feature>
<comment type="similarity">
    <text evidence="1">Belongs to the 3-hydroxyacyl-CoA dehydrogenase family.</text>
</comment>
<evidence type="ECO:0000256" key="1">
    <source>
        <dbReference type="ARBA" id="ARBA00009463"/>
    </source>
</evidence>
<dbReference type="RefSeq" id="XP_066914733.1">
    <property type="nucleotide sequence ID" value="XM_067058632.1"/>
</dbReference>
<dbReference type="SUPFAM" id="SSF48179">
    <property type="entry name" value="6-phosphogluconate dehydrogenase C-terminal domain-like"/>
    <property type="match status" value="2"/>
</dbReference>
<proteinExistence type="inferred from homology"/>
<dbReference type="InterPro" id="IPR008927">
    <property type="entry name" value="6-PGluconate_DH-like_C_sf"/>
</dbReference>
<keyword evidence="6" id="KW-1185">Reference proteome</keyword>
<organism evidence="5 6">
    <name type="scientific">Clytia hemisphaerica</name>
    <dbReference type="NCBI Taxonomy" id="252671"/>
    <lineage>
        <taxon>Eukaryota</taxon>
        <taxon>Metazoa</taxon>
        <taxon>Cnidaria</taxon>
        <taxon>Hydrozoa</taxon>
        <taxon>Hydroidolina</taxon>
        <taxon>Leptothecata</taxon>
        <taxon>Obeliida</taxon>
        <taxon>Clytiidae</taxon>
        <taxon>Clytia</taxon>
    </lineage>
</organism>
<dbReference type="InterPro" id="IPR006180">
    <property type="entry name" value="3-OHacyl-CoA_DH_CS"/>
</dbReference>
<evidence type="ECO:0000259" key="4">
    <source>
        <dbReference type="Pfam" id="PF02737"/>
    </source>
</evidence>
<evidence type="ECO:0000313" key="5">
    <source>
        <dbReference type="EnsemblMetazoa" id="CLYHEMP007258.2"/>
    </source>
</evidence>
<dbReference type="OrthoDB" id="2021159at2759"/>
<accession>A0A7M5VB33</accession>
<dbReference type="PROSITE" id="PS00067">
    <property type="entry name" value="3HCDH"/>
    <property type="match status" value="2"/>
</dbReference>
<evidence type="ECO:0000313" key="6">
    <source>
        <dbReference type="Proteomes" id="UP000594262"/>
    </source>
</evidence>
<protein>
    <recommendedName>
        <fullName evidence="7">3-hydroxyacyl-CoA dehydrogenase</fullName>
    </recommendedName>
</protein>
<dbReference type="GeneID" id="136801936"/>
<dbReference type="InterPro" id="IPR013328">
    <property type="entry name" value="6PGD_dom2"/>
</dbReference>
<dbReference type="AlphaFoldDB" id="A0A7M5VB33"/>
<feature type="domain" description="3-hydroxyacyl-CoA dehydrogenase NAD binding" evidence="4">
    <location>
        <begin position="16"/>
        <end position="198"/>
    </location>
</feature>
<dbReference type="PANTHER" id="PTHR48075">
    <property type="entry name" value="3-HYDROXYACYL-COA DEHYDROGENASE FAMILY PROTEIN"/>
    <property type="match status" value="1"/>
</dbReference>
<dbReference type="Proteomes" id="UP000594262">
    <property type="component" value="Unplaced"/>
</dbReference>